<dbReference type="Gene3D" id="3.30.420.40">
    <property type="match status" value="1"/>
</dbReference>
<dbReference type="GeneID" id="24797879"/>
<evidence type="ECO:0000256" key="5">
    <source>
        <dbReference type="ARBA" id="ARBA00022771"/>
    </source>
</evidence>
<dbReference type="Gene3D" id="3.90.870.50">
    <property type="match status" value="1"/>
</dbReference>
<feature type="domain" description="Acylphosphatase-like" evidence="10">
    <location>
        <begin position="1"/>
        <end position="84"/>
    </location>
</feature>
<dbReference type="PROSITE" id="PS51160">
    <property type="entry name" value="ACYLPHOSPHATASE_3"/>
    <property type="match status" value="1"/>
</dbReference>
<dbReference type="UniPathway" id="UPA00335"/>
<dbReference type="InterPro" id="IPR011125">
    <property type="entry name" value="Znf_HypF"/>
</dbReference>
<dbReference type="PROSITE" id="PS51163">
    <property type="entry name" value="YRDC"/>
    <property type="match status" value="1"/>
</dbReference>
<protein>
    <recommendedName>
        <fullName evidence="8">Carbamoyltransferase</fullName>
        <ecNumber evidence="8">6.2.-.-</ecNumber>
    </recommendedName>
</protein>
<feature type="domain" description="YrdC-like" evidence="11">
    <location>
        <begin position="191"/>
        <end position="367"/>
    </location>
</feature>
<keyword evidence="9" id="KW-0378">Hydrolase</keyword>
<dbReference type="GO" id="GO:0008270">
    <property type="term" value="F:zinc ion binding"/>
    <property type="evidence" value="ECO:0007669"/>
    <property type="project" value="UniProtKB-KW"/>
</dbReference>
<keyword evidence="4" id="KW-0479">Metal-binding</keyword>
<dbReference type="InterPro" id="IPR001792">
    <property type="entry name" value="Acylphosphatase-like_dom"/>
</dbReference>
<dbReference type="PROSITE" id="PS00150">
    <property type="entry name" value="ACYLPHOSPHATASE_1"/>
    <property type="match status" value="1"/>
</dbReference>
<evidence type="ECO:0000256" key="4">
    <source>
        <dbReference type="ARBA" id="ARBA00022723"/>
    </source>
</evidence>
<keyword evidence="3" id="KW-0436">Ligase</keyword>
<evidence type="ECO:0000259" key="10">
    <source>
        <dbReference type="PROSITE" id="PS51160"/>
    </source>
</evidence>
<evidence type="ECO:0000256" key="9">
    <source>
        <dbReference type="PROSITE-ProRule" id="PRU00520"/>
    </source>
</evidence>
<dbReference type="Pfam" id="PF00708">
    <property type="entry name" value="Acylphosphatase"/>
    <property type="match status" value="1"/>
</dbReference>
<name>A0A0A7GEA1_GEOAI</name>
<dbReference type="eggNOG" id="arCOG01187">
    <property type="taxonomic scope" value="Archaea"/>
</dbReference>
<dbReference type="Gene3D" id="3.30.420.360">
    <property type="match status" value="1"/>
</dbReference>
<evidence type="ECO:0000259" key="11">
    <source>
        <dbReference type="PROSITE" id="PS51163"/>
    </source>
</evidence>
<dbReference type="Pfam" id="PF07503">
    <property type="entry name" value="zf-HYPF"/>
    <property type="match status" value="2"/>
</dbReference>
<evidence type="ECO:0000256" key="2">
    <source>
        <dbReference type="ARBA" id="ARBA00008097"/>
    </source>
</evidence>
<dbReference type="PANTHER" id="PTHR42959">
    <property type="entry name" value="CARBAMOYLTRANSFERASE"/>
    <property type="match status" value="1"/>
</dbReference>
<dbReference type="GO" id="GO:0016743">
    <property type="term" value="F:carboxyl- or carbamoyltransferase activity"/>
    <property type="evidence" value="ECO:0007669"/>
    <property type="project" value="UniProtKB-UniRule"/>
</dbReference>
<comment type="pathway">
    <text evidence="1">Protein modification; [NiFe] hydrogenase maturation.</text>
</comment>
<dbReference type="STRING" id="565033.GACE_1298"/>
<dbReference type="InterPro" id="IPR041440">
    <property type="entry name" value="HypF_C"/>
</dbReference>
<dbReference type="InterPro" id="IPR055128">
    <property type="entry name" value="HypF_C_2"/>
</dbReference>
<accession>A0A0A7GEA1</accession>
<keyword evidence="6" id="KW-0862">Zinc</keyword>
<evidence type="ECO:0000256" key="1">
    <source>
        <dbReference type="ARBA" id="ARBA00004711"/>
    </source>
</evidence>
<evidence type="ECO:0000256" key="3">
    <source>
        <dbReference type="ARBA" id="ARBA00022598"/>
    </source>
</evidence>
<keyword evidence="5" id="KW-0863">Zinc-finger</keyword>
<dbReference type="GO" id="GO:0016874">
    <property type="term" value="F:ligase activity"/>
    <property type="evidence" value="ECO:0007669"/>
    <property type="project" value="UniProtKB-UniRule"/>
</dbReference>
<feature type="active site" evidence="9">
    <location>
        <position position="16"/>
    </location>
</feature>
<dbReference type="SUPFAM" id="SSF54975">
    <property type="entry name" value="Acylphosphatase/BLUF domain-like"/>
    <property type="match status" value="1"/>
</dbReference>
<evidence type="ECO:0000256" key="8">
    <source>
        <dbReference type="PIRNR" id="PIRNR006256"/>
    </source>
</evidence>
<evidence type="ECO:0000313" key="13">
    <source>
        <dbReference type="Proteomes" id="UP000030624"/>
    </source>
</evidence>
<comment type="catalytic activity">
    <reaction evidence="9">
        <text>an acyl phosphate + H2O = a carboxylate + phosphate + H(+)</text>
        <dbReference type="Rhea" id="RHEA:14965"/>
        <dbReference type="ChEBI" id="CHEBI:15377"/>
        <dbReference type="ChEBI" id="CHEBI:15378"/>
        <dbReference type="ChEBI" id="CHEBI:29067"/>
        <dbReference type="ChEBI" id="CHEBI:43474"/>
        <dbReference type="ChEBI" id="CHEBI:59918"/>
        <dbReference type="EC" id="3.6.1.7"/>
    </reaction>
</comment>
<evidence type="ECO:0000256" key="7">
    <source>
        <dbReference type="ARBA" id="ARBA00048220"/>
    </source>
</evidence>
<dbReference type="SUPFAM" id="SSF55821">
    <property type="entry name" value="YrdC/RibB"/>
    <property type="match status" value="1"/>
</dbReference>
<dbReference type="EMBL" id="CP009552">
    <property type="protein sequence ID" value="AIY90339.1"/>
    <property type="molecule type" value="Genomic_DNA"/>
</dbReference>
<feature type="active site" evidence="9">
    <location>
        <position position="34"/>
    </location>
</feature>
<dbReference type="AlphaFoldDB" id="A0A0A7GEA1"/>
<dbReference type="InterPro" id="IPR051060">
    <property type="entry name" value="Carbamoyltrans_HypF-like"/>
</dbReference>
<dbReference type="PIRSF" id="PIRSF006256">
    <property type="entry name" value="CMPcnvr_hdrg_mat"/>
    <property type="match status" value="1"/>
</dbReference>
<dbReference type="PANTHER" id="PTHR42959:SF1">
    <property type="entry name" value="CARBAMOYLTRANSFERASE HYPF"/>
    <property type="match status" value="1"/>
</dbReference>
<evidence type="ECO:0000313" key="12">
    <source>
        <dbReference type="EMBL" id="AIY90339.1"/>
    </source>
</evidence>
<comment type="similarity">
    <text evidence="2 8">Belongs to the carbamoyltransferase HypF family.</text>
</comment>
<evidence type="ECO:0000256" key="6">
    <source>
        <dbReference type="ARBA" id="ARBA00022833"/>
    </source>
</evidence>
<organism evidence="12 13">
    <name type="scientific">Geoglobus acetivorans</name>
    <dbReference type="NCBI Taxonomy" id="565033"/>
    <lineage>
        <taxon>Archaea</taxon>
        <taxon>Methanobacteriati</taxon>
        <taxon>Methanobacteriota</taxon>
        <taxon>Archaeoglobi</taxon>
        <taxon>Archaeoglobales</taxon>
        <taxon>Archaeoglobaceae</taxon>
        <taxon>Geoglobus</taxon>
    </lineage>
</organism>
<dbReference type="InterPro" id="IPR017968">
    <property type="entry name" value="Acylphosphatase_CS"/>
</dbReference>
<comment type="catalytic activity">
    <reaction evidence="7">
        <text>C-terminal L-cysteinyl-[HypE protein] + carbamoyl phosphate + ATP + H2O = C-terminal S-carboxamide-L-cysteinyl-[HypE protein] + AMP + phosphate + diphosphate + H(+)</text>
        <dbReference type="Rhea" id="RHEA:55636"/>
        <dbReference type="Rhea" id="RHEA-COMP:14247"/>
        <dbReference type="Rhea" id="RHEA-COMP:14392"/>
        <dbReference type="ChEBI" id="CHEBI:15377"/>
        <dbReference type="ChEBI" id="CHEBI:15378"/>
        <dbReference type="ChEBI" id="CHEBI:30616"/>
        <dbReference type="ChEBI" id="CHEBI:33019"/>
        <dbReference type="ChEBI" id="CHEBI:43474"/>
        <dbReference type="ChEBI" id="CHEBI:58228"/>
        <dbReference type="ChEBI" id="CHEBI:76913"/>
        <dbReference type="ChEBI" id="CHEBI:139126"/>
        <dbReference type="ChEBI" id="CHEBI:456215"/>
    </reaction>
</comment>
<dbReference type="GO" id="GO:0003998">
    <property type="term" value="F:acylphosphatase activity"/>
    <property type="evidence" value="ECO:0007669"/>
    <property type="project" value="UniProtKB-EC"/>
</dbReference>
<dbReference type="InterPro" id="IPR017945">
    <property type="entry name" value="DHBP_synth_RibB-like_a/b_dom"/>
</dbReference>
<dbReference type="Pfam" id="PF01300">
    <property type="entry name" value="Sua5_yciO_yrdC"/>
    <property type="match status" value="1"/>
</dbReference>
<dbReference type="Proteomes" id="UP000030624">
    <property type="component" value="Chromosome"/>
</dbReference>
<dbReference type="Gene3D" id="3.30.110.120">
    <property type="match status" value="1"/>
</dbReference>
<dbReference type="InterPro" id="IPR004421">
    <property type="entry name" value="Carbamoyltransferase_HypF"/>
</dbReference>
<sequence length="744" mass="84047">MFKILVTGRVQGVGFRPFVFRLARSMGLKGYVKNVGDGTVEIVVDRDPDVFAERLKKEKPPMAVIDRVIVEETDGSYDDFTILKSGGVSGLFSLPPPDFAVCEECSEEIFDESNRRYLYPFTTCTNCGQRFSISFSLPFDRENTTLVEFPLCEKCQREYENPEDRRYFAQSITCPECGPHYQLAPHGIRGVGAIRKAAELLDSGKIVAIKGIGGFHIACLTDDDAVERLRGVLRRPHQPFAVMVRDIETAEKYAYVNEKEKSELLSYTRPIVVLKKKAELYQVAPLLDTVGIMLPYTALHKILFGFLRADALVMTSANMPGEPMAIEMPDIECDAVLTHNMRIHNRVDDSVLKIVGGRRMIIRRSRGFVPTPIGIGVNAEAISLGAELYNSIAVLKDHKAIPSQYIGNTANFKTFNEFFKRAVEFWLEYLNIRPDFVVRDLHPLYNTSRYATELAERTGAEVLSVQHHLAHALSVMAERGLDRAMAITVDGAGYGMDGTVWGGEVLYVDLKERIFRRVARLERIKLLGGDLAVHHPLRTLFSIIYKHERDFELLEDYEKYLRDGESFELFEKMYVKNINTAPASSAGRYMDAIAAMTEVCLERTYEGEPAMKAEGLARRDSQIYSPVIEESYEPFEFSIDGSSRKDYVRVIRFTHIFSDSLRRLKRGEDRRAVAWRLIDYLARAFCEVVKGQDIPVVVSGGVAYNSHFMASLSESLKFYTNELVPAGDNGISLGQLYALKFLEV</sequence>
<dbReference type="EC" id="6.2.-.-" evidence="8"/>
<dbReference type="Pfam" id="PF22521">
    <property type="entry name" value="HypF_C_2"/>
    <property type="match status" value="1"/>
</dbReference>
<dbReference type="NCBIfam" id="TIGR00143">
    <property type="entry name" value="hypF"/>
    <property type="match status" value="1"/>
</dbReference>
<dbReference type="Pfam" id="PF17788">
    <property type="entry name" value="HypF_C"/>
    <property type="match status" value="1"/>
</dbReference>
<dbReference type="InterPro" id="IPR006070">
    <property type="entry name" value="Sua5-like_dom"/>
</dbReference>
<proteinExistence type="inferred from homology"/>
<dbReference type="GO" id="GO:0003725">
    <property type="term" value="F:double-stranded RNA binding"/>
    <property type="evidence" value="ECO:0007669"/>
    <property type="project" value="InterPro"/>
</dbReference>
<dbReference type="HOGENOM" id="CLU_009164_0_0_2"/>
<reference evidence="12 13" key="1">
    <citation type="journal article" date="2015" name="Appl. Environ. Microbiol.">
        <title>The Geoglobus acetivorans genome: Fe(III) reduction, acetate utilization, autotrophic growth, and degradation of aromatic compounds in a hyperthermophilic archaeon.</title>
        <authorList>
            <person name="Mardanov A.V."/>
            <person name="Slododkina G.B."/>
            <person name="Slobodkin A.I."/>
            <person name="Beletsky A.V."/>
            <person name="Gavrilov S.N."/>
            <person name="Kublanov I.V."/>
            <person name="Bonch-Osmolovskaya E.A."/>
            <person name="Skryabin K.G."/>
            <person name="Ravin N.V."/>
        </authorList>
    </citation>
    <scope>NUCLEOTIDE SEQUENCE [LARGE SCALE GENOMIC DNA]</scope>
    <source>
        <strain evidence="12 13">SBH6</strain>
    </source>
</reference>
<dbReference type="KEGG" id="gac:GACE_1298"/>
<dbReference type="InterPro" id="IPR036046">
    <property type="entry name" value="Acylphosphatase-like_dom_sf"/>
</dbReference>
<dbReference type="RefSeq" id="WP_048092091.1">
    <property type="nucleotide sequence ID" value="NZ_CP009552.1"/>
</dbReference>
<dbReference type="GO" id="GO:0051604">
    <property type="term" value="P:protein maturation"/>
    <property type="evidence" value="ECO:0007669"/>
    <property type="project" value="TreeGrafter"/>
</dbReference>
<gene>
    <name evidence="12" type="ORF">GACE_1298</name>
</gene>